<dbReference type="Gene3D" id="3.40.50.10190">
    <property type="entry name" value="BRCT domain"/>
    <property type="match status" value="1"/>
</dbReference>
<feature type="region of interest" description="Disordered" evidence="1">
    <location>
        <begin position="134"/>
        <end position="181"/>
    </location>
</feature>
<dbReference type="PANTHER" id="PTHR45990:SF1">
    <property type="entry name" value="DNA REPAIR PROTEIN REV1"/>
    <property type="match status" value="1"/>
</dbReference>
<comment type="caution">
    <text evidence="3">The sequence shown here is derived from an EMBL/GenBank/DDBJ whole genome shotgun (WGS) entry which is preliminary data.</text>
</comment>
<feature type="domain" description="BRCT" evidence="2">
    <location>
        <begin position="182"/>
        <end position="287"/>
    </location>
</feature>
<dbReference type="Pfam" id="PF00533">
    <property type="entry name" value="BRCT"/>
    <property type="match status" value="1"/>
</dbReference>
<name>A0ABQ9NQI9_9PEZI</name>
<organism evidence="3 4">
    <name type="scientific">Coniosporium apollinis</name>
    <dbReference type="NCBI Taxonomy" id="61459"/>
    <lineage>
        <taxon>Eukaryota</taxon>
        <taxon>Fungi</taxon>
        <taxon>Dikarya</taxon>
        <taxon>Ascomycota</taxon>
        <taxon>Pezizomycotina</taxon>
        <taxon>Dothideomycetes</taxon>
        <taxon>Dothideomycetes incertae sedis</taxon>
        <taxon>Coniosporium</taxon>
    </lineage>
</organism>
<accession>A0ABQ9NQI9</accession>
<feature type="region of interest" description="Disordered" evidence="1">
    <location>
        <begin position="40"/>
        <end position="61"/>
    </location>
</feature>
<dbReference type="EMBL" id="JAPDRL010000080">
    <property type="protein sequence ID" value="KAJ9659018.1"/>
    <property type="molecule type" value="Genomic_DNA"/>
</dbReference>
<evidence type="ECO:0000259" key="2">
    <source>
        <dbReference type="PROSITE" id="PS50172"/>
    </source>
</evidence>
<protein>
    <recommendedName>
        <fullName evidence="2">BRCT domain-containing protein</fullName>
    </recommendedName>
</protein>
<keyword evidence="4" id="KW-1185">Reference proteome</keyword>
<feature type="compositionally biased region" description="Low complexity" evidence="1">
    <location>
        <begin position="8"/>
        <end position="27"/>
    </location>
</feature>
<dbReference type="SUPFAM" id="SSF52113">
    <property type="entry name" value="BRCT domain"/>
    <property type="match status" value="1"/>
</dbReference>
<dbReference type="PROSITE" id="PS50172">
    <property type="entry name" value="BRCT"/>
    <property type="match status" value="1"/>
</dbReference>
<evidence type="ECO:0000313" key="4">
    <source>
        <dbReference type="Proteomes" id="UP001172684"/>
    </source>
</evidence>
<gene>
    <name evidence="3" type="ORF">H2201_007540</name>
</gene>
<feature type="compositionally biased region" description="Polar residues" evidence="1">
    <location>
        <begin position="41"/>
        <end position="50"/>
    </location>
</feature>
<feature type="region of interest" description="Disordered" evidence="1">
    <location>
        <begin position="1"/>
        <end position="27"/>
    </location>
</feature>
<dbReference type="InterPro" id="IPR036420">
    <property type="entry name" value="BRCT_dom_sf"/>
</dbReference>
<evidence type="ECO:0000313" key="3">
    <source>
        <dbReference type="EMBL" id="KAJ9659018.1"/>
    </source>
</evidence>
<dbReference type="PANTHER" id="PTHR45990">
    <property type="entry name" value="DNA REPAIR PROTEIN REV1"/>
    <property type="match status" value="1"/>
</dbReference>
<sequence>MQPPRAASTSISESTKPPITTTTKPATNLTRAASPIRNVFDTWNSSSTGHQRAENRLSGSTSWRVSRNLKLGVQYAGGAGAGARVADTVGAGSEEFGRDGRKGSGGWERGASGSRGPRQRSLVECFGVTKGGKSAAAAGAKDGKARTAAENPTLCEQSTEDRPSAAPTSTDRSDKAATQAPPQAQIFRNLTIFINGSTVPTISDHKLKHLLASHGARLSIALGRRSVTHVILGTTASGGGAGGGLAGSKIQKEVARVGGKGVKFVGVEWVVESIKAGKRLPEARFANLKLAAKGQESVLEVLRRDGGAERAQEGIGRDGNG</sequence>
<dbReference type="InterPro" id="IPR001357">
    <property type="entry name" value="BRCT_dom"/>
</dbReference>
<proteinExistence type="predicted"/>
<reference evidence="3" key="1">
    <citation type="submission" date="2022-10" db="EMBL/GenBank/DDBJ databases">
        <title>Culturing micro-colonial fungi from biological soil crusts in the Mojave desert and describing Neophaeococcomyces mojavensis, and introducing the new genera and species Taxawa tesnikishii.</title>
        <authorList>
            <person name="Kurbessoian T."/>
            <person name="Stajich J.E."/>
        </authorList>
    </citation>
    <scope>NUCLEOTIDE SEQUENCE</scope>
    <source>
        <strain evidence="3">TK_1</strain>
    </source>
</reference>
<feature type="region of interest" description="Disordered" evidence="1">
    <location>
        <begin position="92"/>
        <end position="121"/>
    </location>
</feature>
<dbReference type="Proteomes" id="UP001172684">
    <property type="component" value="Unassembled WGS sequence"/>
</dbReference>
<evidence type="ECO:0000256" key="1">
    <source>
        <dbReference type="SAM" id="MobiDB-lite"/>
    </source>
</evidence>